<organism evidence="1 2">
    <name type="scientific">Trifolium pratense</name>
    <name type="common">Red clover</name>
    <dbReference type="NCBI Taxonomy" id="57577"/>
    <lineage>
        <taxon>Eukaryota</taxon>
        <taxon>Viridiplantae</taxon>
        <taxon>Streptophyta</taxon>
        <taxon>Embryophyta</taxon>
        <taxon>Tracheophyta</taxon>
        <taxon>Spermatophyta</taxon>
        <taxon>Magnoliopsida</taxon>
        <taxon>eudicotyledons</taxon>
        <taxon>Gunneridae</taxon>
        <taxon>Pentapetalae</taxon>
        <taxon>rosids</taxon>
        <taxon>fabids</taxon>
        <taxon>Fabales</taxon>
        <taxon>Fabaceae</taxon>
        <taxon>Papilionoideae</taxon>
        <taxon>50 kb inversion clade</taxon>
        <taxon>NPAAA clade</taxon>
        <taxon>Hologalegina</taxon>
        <taxon>IRL clade</taxon>
        <taxon>Trifolieae</taxon>
        <taxon>Trifolium</taxon>
    </lineage>
</organism>
<dbReference type="EMBL" id="CASHSV030000109">
    <property type="protein sequence ID" value="CAJ2647686.1"/>
    <property type="molecule type" value="Genomic_DNA"/>
</dbReference>
<keyword evidence="2" id="KW-1185">Reference proteome</keyword>
<dbReference type="Proteomes" id="UP001177021">
    <property type="component" value="Unassembled WGS sequence"/>
</dbReference>
<sequence length="128" mass="14567">MDDDHELPKKSREVVLGLRKQDPVEDAEPINCAIPVKYEATECEAPAIHIDTRVPDHFVYVKLKQHCPLPPTCKVWTKYCTQEASSWQSSFVDRQADFVALMDNEKGAVVPRRKLQKGDSKECPIDCL</sequence>
<reference evidence="1" key="1">
    <citation type="submission" date="2023-10" db="EMBL/GenBank/DDBJ databases">
        <authorList>
            <person name="Rodriguez Cubillos JULIANA M."/>
            <person name="De Vega J."/>
        </authorList>
    </citation>
    <scope>NUCLEOTIDE SEQUENCE</scope>
</reference>
<proteinExistence type="predicted"/>
<accession>A0ACB0JUI0</accession>
<evidence type="ECO:0000313" key="2">
    <source>
        <dbReference type="Proteomes" id="UP001177021"/>
    </source>
</evidence>
<protein>
    <submittedName>
        <fullName evidence="1">Uncharacterized protein</fullName>
    </submittedName>
</protein>
<evidence type="ECO:0000313" key="1">
    <source>
        <dbReference type="EMBL" id="CAJ2647686.1"/>
    </source>
</evidence>
<name>A0ACB0JUI0_TRIPR</name>
<gene>
    <name evidence="1" type="ORF">MILVUS5_LOCUS16162</name>
</gene>
<comment type="caution">
    <text evidence="1">The sequence shown here is derived from an EMBL/GenBank/DDBJ whole genome shotgun (WGS) entry which is preliminary data.</text>
</comment>